<comment type="caution">
    <text evidence="3">The sequence shown here is derived from an EMBL/GenBank/DDBJ whole genome shotgun (WGS) entry which is preliminary data.</text>
</comment>
<accession>A0A1V9X0T7</accession>
<feature type="region of interest" description="Disordered" evidence="1">
    <location>
        <begin position="253"/>
        <end position="280"/>
    </location>
</feature>
<evidence type="ECO:0000313" key="3">
    <source>
        <dbReference type="EMBL" id="OQR67119.1"/>
    </source>
</evidence>
<protein>
    <submittedName>
        <fullName evidence="3">Cyclic nucleotide-gated olfactory channel-like</fullName>
    </submittedName>
</protein>
<feature type="compositionally biased region" description="Acidic residues" evidence="1">
    <location>
        <begin position="271"/>
        <end position="280"/>
    </location>
</feature>
<dbReference type="Proteomes" id="UP000192247">
    <property type="component" value="Unassembled WGS sequence"/>
</dbReference>
<gene>
    <name evidence="3" type="ORF">BIW11_04839</name>
</gene>
<sequence length="280" mass="29897">MSGTRRHKCSNGGRGGGGGDDVTPVSGAAPSIGGGVNAGGASRWSKLRTTVQISGAINVGSQRSKPPLKREDSFLQRFSTRHIGEQQDADGRPLVSASEAVKSYVRINCSVTVVAKNGWRRLLEQTNSCCSFNEGGLPSALGAQCEVRSFHSVVKAATVHNAARQPSQGRSNDLQSAKTLVLLGWRNSSDPVSEGALPAKRARLFSRDTCSQLLFGVINPDENALFLWLWVLTICVLYNAWALILRQTFTEGTNSKSGWISPRGQSIEGVEAADENDSPA</sequence>
<dbReference type="OrthoDB" id="421226at2759"/>
<keyword evidence="4" id="KW-1185">Reference proteome</keyword>
<feature type="region of interest" description="Disordered" evidence="1">
    <location>
        <begin position="1"/>
        <end position="41"/>
    </location>
</feature>
<evidence type="ECO:0000313" key="4">
    <source>
        <dbReference type="Proteomes" id="UP000192247"/>
    </source>
</evidence>
<keyword evidence="2" id="KW-0812">Transmembrane</keyword>
<organism evidence="3 4">
    <name type="scientific">Tropilaelaps mercedesae</name>
    <dbReference type="NCBI Taxonomy" id="418985"/>
    <lineage>
        <taxon>Eukaryota</taxon>
        <taxon>Metazoa</taxon>
        <taxon>Ecdysozoa</taxon>
        <taxon>Arthropoda</taxon>
        <taxon>Chelicerata</taxon>
        <taxon>Arachnida</taxon>
        <taxon>Acari</taxon>
        <taxon>Parasitiformes</taxon>
        <taxon>Mesostigmata</taxon>
        <taxon>Gamasina</taxon>
        <taxon>Dermanyssoidea</taxon>
        <taxon>Laelapidae</taxon>
        <taxon>Tropilaelaps</taxon>
    </lineage>
</organism>
<name>A0A1V9X0T7_9ACAR</name>
<keyword evidence="2" id="KW-1133">Transmembrane helix</keyword>
<feature type="transmembrane region" description="Helical" evidence="2">
    <location>
        <begin position="225"/>
        <end position="245"/>
    </location>
</feature>
<dbReference type="AlphaFoldDB" id="A0A1V9X0T7"/>
<evidence type="ECO:0000256" key="1">
    <source>
        <dbReference type="SAM" id="MobiDB-lite"/>
    </source>
</evidence>
<proteinExistence type="predicted"/>
<dbReference type="EMBL" id="MNPL01029876">
    <property type="protein sequence ID" value="OQR67119.1"/>
    <property type="molecule type" value="Genomic_DNA"/>
</dbReference>
<reference evidence="3 4" key="1">
    <citation type="journal article" date="2017" name="Gigascience">
        <title>Draft genome of the honey bee ectoparasitic mite, Tropilaelaps mercedesae, is shaped by the parasitic life history.</title>
        <authorList>
            <person name="Dong X."/>
            <person name="Armstrong S.D."/>
            <person name="Xia D."/>
            <person name="Makepeace B.L."/>
            <person name="Darby A.C."/>
            <person name="Kadowaki T."/>
        </authorList>
    </citation>
    <scope>NUCLEOTIDE SEQUENCE [LARGE SCALE GENOMIC DNA]</scope>
    <source>
        <strain evidence="3">Wuxi-XJTLU</strain>
    </source>
</reference>
<evidence type="ECO:0000256" key="2">
    <source>
        <dbReference type="SAM" id="Phobius"/>
    </source>
</evidence>
<keyword evidence="2" id="KW-0472">Membrane</keyword>
<dbReference type="InParanoid" id="A0A1V9X0T7"/>